<dbReference type="InterPro" id="IPR001882">
    <property type="entry name" value="Biotin_BS"/>
</dbReference>
<keyword evidence="1" id="KW-0092">Biotin</keyword>
<sequence>MFKITVNDQQTYEIIQDNGQLVVDGNLFAWDVQPVNAHTFHILKDNQSYTAEILQADYARKVLVIKINGHIYHIKAQDRLDLLLEKMGMANGGARQVKEVKAPMPGLILQIQTTVGATVNKGDILLILEAMKMENAIKAPVDGIIKALPVNIGKSVEKNQVLVQFE</sequence>
<dbReference type="PANTHER" id="PTHR45266">
    <property type="entry name" value="OXALOACETATE DECARBOXYLASE ALPHA CHAIN"/>
    <property type="match status" value="1"/>
</dbReference>
<gene>
    <name evidence="3" type="ORF">Q0590_13865</name>
</gene>
<proteinExistence type="predicted"/>
<protein>
    <submittedName>
        <fullName evidence="3">Biotin/lipoyl-containing protein</fullName>
    </submittedName>
</protein>
<dbReference type="SUPFAM" id="SSF51230">
    <property type="entry name" value="Single hybrid motif"/>
    <property type="match status" value="1"/>
</dbReference>
<dbReference type="PANTHER" id="PTHR45266:SF3">
    <property type="entry name" value="OXALOACETATE DECARBOXYLASE ALPHA CHAIN"/>
    <property type="match status" value="1"/>
</dbReference>
<comment type="caution">
    <text evidence="3">The sequence shown here is derived from an EMBL/GenBank/DDBJ whole genome shotgun (WGS) entry which is preliminary data.</text>
</comment>
<dbReference type="InterPro" id="IPR050709">
    <property type="entry name" value="Biotin_Carboxyl_Carrier/Decarb"/>
</dbReference>
<dbReference type="Gene3D" id="2.40.50.100">
    <property type="match status" value="1"/>
</dbReference>
<dbReference type="EMBL" id="JAUKPO010000007">
    <property type="protein sequence ID" value="MDO1447350.1"/>
    <property type="molecule type" value="Genomic_DNA"/>
</dbReference>
<evidence type="ECO:0000313" key="4">
    <source>
        <dbReference type="Proteomes" id="UP001168528"/>
    </source>
</evidence>
<dbReference type="PROSITE" id="PS00188">
    <property type="entry name" value="BIOTIN"/>
    <property type="match status" value="1"/>
</dbReference>
<organism evidence="3 4">
    <name type="scientific">Rhodocytophaga aerolata</name>
    <dbReference type="NCBI Taxonomy" id="455078"/>
    <lineage>
        <taxon>Bacteria</taxon>
        <taxon>Pseudomonadati</taxon>
        <taxon>Bacteroidota</taxon>
        <taxon>Cytophagia</taxon>
        <taxon>Cytophagales</taxon>
        <taxon>Rhodocytophagaceae</taxon>
        <taxon>Rhodocytophaga</taxon>
    </lineage>
</organism>
<accession>A0ABT8R5H6</accession>
<dbReference type="Proteomes" id="UP001168528">
    <property type="component" value="Unassembled WGS sequence"/>
</dbReference>
<reference evidence="3" key="1">
    <citation type="submission" date="2023-07" db="EMBL/GenBank/DDBJ databases">
        <title>The genome sequence of Rhodocytophaga aerolata KACC 12507.</title>
        <authorList>
            <person name="Zhang X."/>
        </authorList>
    </citation>
    <scope>NUCLEOTIDE SEQUENCE</scope>
    <source>
        <strain evidence="3">KACC 12507</strain>
    </source>
</reference>
<evidence type="ECO:0000256" key="1">
    <source>
        <dbReference type="ARBA" id="ARBA00023267"/>
    </source>
</evidence>
<feature type="domain" description="Lipoyl-binding" evidence="2">
    <location>
        <begin position="84"/>
        <end position="166"/>
    </location>
</feature>
<dbReference type="PROSITE" id="PS50968">
    <property type="entry name" value="BIOTINYL_LIPOYL"/>
    <property type="match status" value="1"/>
</dbReference>
<name>A0ABT8R5H6_9BACT</name>
<keyword evidence="4" id="KW-1185">Reference proteome</keyword>
<dbReference type="InterPro" id="IPR011053">
    <property type="entry name" value="Single_hybrid_motif"/>
</dbReference>
<dbReference type="CDD" id="cd06850">
    <property type="entry name" value="biotinyl_domain"/>
    <property type="match status" value="1"/>
</dbReference>
<evidence type="ECO:0000259" key="2">
    <source>
        <dbReference type="PROSITE" id="PS50968"/>
    </source>
</evidence>
<evidence type="ECO:0000313" key="3">
    <source>
        <dbReference type="EMBL" id="MDO1447350.1"/>
    </source>
</evidence>
<dbReference type="InterPro" id="IPR000089">
    <property type="entry name" value="Biotin_lipoyl"/>
</dbReference>
<dbReference type="RefSeq" id="WP_302038155.1">
    <property type="nucleotide sequence ID" value="NZ_JAUKPO010000007.1"/>
</dbReference>
<dbReference type="Pfam" id="PF00364">
    <property type="entry name" value="Biotin_lipoyl"/>
    <property type="match status" value="1"/>
</dbReference>